<feature type="compositionally biased region" description="Basic and acidic residues" evidence="1">
    <location>
        <begin position="64"/>
        <end position="76"/>
    </location>
</feature>
<organism evidence="3 4">
    <name type="scientific">Acipenser oxyrinchus oxyrinchus</name>
    <dbReference type="NCBI Taxonomy" id="40147"/>
    <lineage>
        <taxon>Eukaryota</taxon>
        <taxon>Metazoa</taxon>
        <taxon>Chordata</taxon>
        <taxon>Craniata</taxon>
        <taxon>Vertebrata</taxon>
        <taxon>Euteleostomi</taxon>
        <taxon>Actinopterygii</taxon>
        <taxon>Chondrostei</taxon>
        <taxon>Acipenseriformes</taxon>
        <taxon>Acipenseridae</taxon>
        <taxon>Acipenser</taxon>
    </lineage>
</organism>
<sequence>MQSSPATRGKAQWPRSLLPCLTLYLLLLEATSGFVLPSGAGEGAGLEAGGLRLPVPGTWSDRELHVLQETDSERVRRNTWPSDFNSPLERISVQTHHHDKNNRKRNNSKRKRVSAPVDSIGSSSFSNHRSRQDEPELSWDPDDSDHED</sequence>
<comment type="caution">
    <text evidence="3">The sequence shown here is derived from an EMBL/GenBank/DDBJ whole genome shotgun (WGS) entry which is preliminary data.</text>
</comment>
<proteinExistence type="predicted"/>
<evidence type="ECO:0000313" key="4">
    <source>
        <dbReference type="Proteomes" id="UP001230051"/>
    </source>
</evidence>
<dbReference type="Proteomes" id="UP001230051">
    <property type="component" value="Unassembled WGS sequence"/>
</dbReference>
<dbReference type="Pfam" id="PF11037">
    <property type="entry name" value="Musclin"/>
    <property type="match status" value="1"/>
</dbReference>
<feature type="chain" id="PRO_5042130899" evidence="2">
    <location>
        <begin position="34"/>
        <end position="148"/>
    </location>
</feature>
<feature type="region of interest" description="Disordered" evidence="1">
    <location>
        <begin position="64"/>
        <end position="148"/>
    </location>
</feature>
<name>A0AAD8CN85_ACIOX</name>
<dbReference type="EMBL" id="JAGXEW010000040">
    <property type="protein sequence ID" value="KAK1153635.1"/>
    <property type="molecule type" value="Genomic_DNA"/>
</dbReference>
<feature type="compositionally biased region" description="Basic residues" evidence="1">
    <location>
        <begin position="95"/>
        <end position="113"/>
    </location>
</feature>
<feature type="signal peptide" evidence="2">
    <location>
        <begin position="1"/>
        <end position="33"/>
    </location>
</feature>
<evidence type="ECO:0000256" key="2">
    <source>
        <dbReference type="SAM" id="SignalP"/>
    </source>
</evidence>
<keyword evidence="2" id="KW-0732">Signal</keyword>
<protein>
    <submittedName>
        <fullName evidence="3">Uncharacterized protein</fullName>
    </submittedName>
</protein>
<accession>A0AAD8CN85</accession>
<feature type="compositionally biased region" description="Acidic residues" evidence="1">
    <location>
        <begin position="135"/>
        <end position="148"/>
    </location>
</feature>
<dbReference type="InterPro" id="IPR021088">
    <property type="entry name" value="Osteocrin"/>
</dbReference>
<evidence type="ECO:0000256" key="1">
    <source>
        <dbReference type="SAM" id="MobiDB-lite"/>
    </source>
</evidence>
<dbReference type="AlphaFoldDB" id="A0AAD8CN85"/>
<reference evidence="3" key="1">
    <citation type="submission" date="2022-02" db="EMBL/GenBank/DDBJ databases">
        <title>Atlantic sturgeon de novo genome assembly.</title>
        <authorList>
            <person name="Stock M."/>
            <person name="Klopp C."/>
            <person name="Guiguen Y."/>
            <person name="Cabau C."/>
            <person name="Parinello H."/>
            <person name="Santidrian Yebra-Pimentel E."/>
            <person name="Kuhl H."/>
            <person name="Dirks R.P."/>
            <person name="Guessner J."/>
            <person name="Wuertz S."/>
            <person name="Du K."/>
            <person name="Schartl M."/>
        </authorList>
    </citation>
    <scope>NUCLEOTIDE SEQUENCE</scope>
    <source>
        <strain evidence="3">STURGEONOMICS-FGT-2020</strain>
        <tissue evidence="3">Whole blood</tissue>
    </source>
</reference>
<evidence type="ECO:0000313" key="3">
    <source>
        <dbReference type="EMBL" id="KAK1153635.1"/>
    </source>
</evidence>
<keyword evidence="4" id="KW-1185">Reference proteome</keyword>
<gene>
    <name evidence="3" type="ORF">AOXY_G29732</name>
</gene>